<evidence type="ECO:0000313" key="2">
    <source>
        <dbReference type="Proteomes" id="UP000603865"/>
    </source>
</evidence>
<evidence type="ECO:0000313" key="1">
    <source>
        <dbReference type="EMBL" id="GGR21239.1"/>
    </source>
</evidence>
<organism evidence="1 2">
    <name type="scientific">Deinococcus ruber</name>
    <dbReference type="NCBI Taxonomy" id="1848197"/>
    <lineage>
        <taxon>Bacteria</taxon>
        <taxon>Thermotogati</taxon>
        <taxon>Deinococcota</taxon>
        <taxon>Deinococci</taxon>
        <taxon>Deinococcales</taxon>
        <taxon>Deinococcaceae</taxon>
        <taxon>Deinococcus</taxon>
    </lineage>
</organism>
<accession>A0A918F984</accession>
<name>A0A918F984_9DEIO</name>
<reference evidence="1" key="1">
    <citation type="journal article" date="2014" name="Int. J. Syst. Evol. Microbiol.">
        <title>Complete genome sequence of Corynebacterium casei LMG S-19264T (=DSM 44701T), isolated from a smear-ripened cheese.</title>
        <authorList>
            <consortium name="US DOE Joint Genome Institute (JGI-PGF)"/>
            <person name="Walter F."/>
            <person name="Albersmeier A."/>
            <person name="Kalinowski J."/>
            <person name="Ruckert C."/>
        </authorList>
    </citation>
    <scope>NUCLEOTIDE SEQUENCE</scope>
    <source>
        <strain evidence="1">JCM 31311</strain>
    </source>
</reference>
<dbReference type="Proteomes" id="UP000603865">
    <property type="component" value="Unassembled WGS sequence"/>
</dbReference>
<proteinExistence type="predicted"/>
<dbReference type="AlphaFoldDB" id="A0A918F984"/>
<gene>
    <name evidence="1" type="ORF">GCM10008957_36910</name>
</gene>
<sequence length="130" mass="14713">MKRLVPTPEELQQRALHLYRLRTGNHEDLLTLSPLWTAVQRDGERIVFSGPGVSVLTVLTRSGDGHTVHSLEEFHSLRAEEQQLADDLKLLNDDLERRGESVRYLLFLGRIIEDTPAPSTNPSTFRPVSS</sequence>
<dbReference type="EMBL" id="BMQL01000026">
    <property type="protein sequence ID" value="GGR21239.1"/>
    <property type="molecule type" value="Genomic_DNA"/>
</dbReference>
<reference evidence="1" key="2">
    <citation type="submission" date="2020-09" db="EMBL/GenBank/DDBJ databases">
        <authorList>
            <person name="Sun Q."/>
            <person name="Ohkuma M."/>
        </authorList>
    </citation>
    <scope>NUCLEOTIDE SEQUENCE</scope>
    <source>
        <strain evidence="1">JCM 31311</strain>
    </source>
</reference>
<protein>
    <submittedName>
        <fullName evidence="1">Uncharacterized protein</fullName>
    </submittedName>
</protein>
<comment type="caution">
    <text evidence="1">The sequence shown here is derived from an EMBL/GenBank/DDBJ whole genome shotgun (WGS) entry which is preliminary data.</text>
</comment>
<dbReference type="RefSeq" id="WP_189091975.1">
    <property type="nucleotide sequence ID" value="NZ_BMQL01000026.1"/>
</dbReference>
<keyword evidence="2" id="KW-1185">Reference proteome</keyword>